<reference evidence="6 8" key="1">
    <citation type="submission" date="2015-01" db="EMBL/GenBank/DDBJ databases">
        <authorList>
            <person name="Guo J."/>
        </authorList>
    </citation>
    <scope>NUCLEOTIDE SEQUENCE [LARGE SCALE GENOMIC DNA]</scope>
    <source>
        <strain evidence="6 8">DSM 22147</strain>
    </source>
</reference>
<gene>
    <name evidence="7" type="primary">ftsK_2</name>
    <name evidence="7" type="ORF">NCTC13832_02040</name>
    <name evidence="6" type="ORF">TP70_03475</name>
</gene>
<dbReference type="STRING" id="569857.TP70_03475"/>
<dbReference type="GO" id="GO:0005524">
    <property type="term" value="F:ATP binding"/>
    <property type="evidence" value="ECO:0007669"/>
    <property type="project" value="UniProtKB-UniRule"/>
</dbReference>
<keyword evidence="8" id="KW-1185">Reference proteome</keyword>
<evidence type="ECO:0000313" key="7">
    <source>
        <dbReference type="EMBL" id="SUM58292.1"/>
    </source>
</evidence>
<evidence type="ECO:0000256" key="2">
    <source>
        <dbReference type="ARBA" id="ARBA00022840"/>
    </source>
</evidence>
<feature type="domain" description="FtsK" evidence="5">
    <location>
        <begin position="213"/>
        <end position="396"/>
    </location>
</feature>
<dbReference type="EMBL" id="JXWY01000023">
    <property type="protein sequence ID" value="KIX91232.1"/>
    <property type="molecule type" value="Genomic_DNA"/>
</dbReference>
<evidence type="ECO:0000313" key="9">
    <source>
        <dbReference type="Proteomes" id="UP000254100"/>
    </source>
</evidence>
<proteinExistence type="predicted"/>
<keyword evidence="6" id="KW-0132">Cell division</keyword>
<dbReference type="PROSITE" id="PS50901">
    <property type="entry name" value="FTSK"/>
    <property type="match status" value="1"/>
</dbReference>
<accession>A0A0D6XRJ2</accession>
<dbReference type="Proteomes" id="UP000254100">
    <property type="component" value="Unassembled WGS sequence"/>
</dbReference>
<dbReference type="GO" id="GO:0003677">
    <property type="term" value="F:DNA binding"/>
    <property type="evidence" value="ECO:0007669"/>
    <property type="project" value="InterPro"/>
</dbReference>
<dbReference type="PANTHER" id="PTHR22683">
    <property type="entry name" value="SPORULATION PROTEIN RELATED"/>
    <property type="match status" value="1"/>
</dbReference>
<evidence type="ECO:0000313" key="6">
    <source>
        <dbReference type="EMBL" id="KIX91232.1"/>
    </source>
</evidence>
<keyword evidence="1 3" id="KW-0547">Nucleotide-binding</keyword>
<dbReference type="Gene3D" id="3.40.50.300">
    <property type="entry name" value="P-loop containing nucleotide triphosphate hydrolases"/>
    <property type="match status" value="1"/>
</dbReference>
<organism evidence="7 9">
    <name type="scientific">Staphylococcus microti</name>
    <dbReference type="NCBI Taxonomy" id="569857"/>
    <lineage>
        <taxon>Bacteria</taxon>
        <taxon>Bacillati</taxon>
        <taxon>Bacillota</taxon>
        <taxon>Bacilli</taxon>
        <taxon>Bacillales</taxon>
        <taxon>Staphylococcaceae</taxon>
        <taxon>Staphylococcus</taxon>
    </lineage>
</organism>
<dbReference type="GO" id="GO:0051301">
    <property type="term" value="P:cell division"/>
    <property type="evidence" value="ECO:0007669"/>
    <property type="project" value="UniProtKB-KW"/>
</dbReference>
<feature type="transmembrane region" description="Helical" evidence="4">
    <location>
        <begin position="65"/>
        <end position="87"/>
    </location>
</feature>
<feature type="transmembrane region" description="Helical" evidence="4">
    <location>
        <begin position="20"/>
        <end position="39"/>
    </location>
</feature>
<dbReference type="Proteomes" id="UP000032366">
    <property type="component" value="Unassembled WGS sequence"/>
</dbReference>
<keyword evidence="2 3" id="KW-0067">ATP-binding</keyword>
<keyword evidence="4" id="KW-1133">Transmembrane helix</keyword>
<dbReference type="SUPFAM" id="SSF52540">
    <property type="entry name" value="P-loop containing nucleoside triphosphate hydrolases"/>
    <property type="match status" value="1"/>
</dbReference>
<reference evidence="7 9" key="2">
    <citation type="submission" date="2018-06" db="EMBL/GenBank/DDBJ databases">
        <authorList>
            <consortium name="Pathogen Informatics"/>
            <person name="Doyle S."/>
        </authorList>
    </citation>
    <scope>NUCLEOTIDE SEQUENCE [LARGE SCALE GENOMIC DNA]</scope>
    <source>
        <strain evidence="7 9">NCTC13832</strain>
    </source>
</reference>
<dbReference type="InterPro" id="IPR002543">
    <property type="entry name" value="FtsK_dom"/>
</dbReference>
<evidence type="ECO:0000259" key="5">
    <source>
        <dbReference type="PROSITE" id="PS50901"/>
    </source>
</evidence>
<dbReference type="OrthoDB" id="9807790at2"/>
<dbReference type="InterPro" id="IPR027417">
    <property type="entry name" value="P-loop_NTPase"/>
</dbReference>
<name>A0A0D6XRJ2_9STAP</name>
<evidence type="ECO:0000256" key="3">
    <source>
        <dbReference type="PROSITE-ProRule" id="PRU00289"/>
    </source>
</evidence>
<dbReference type="Pfam" id="PF01580">
    <property type="entry name" value="FtsK_SpoIIIE"/>
    <property type="match status" value="1"/>
</dbReference>
<keyword evidence="4" id="KW-0812">Transmembrane</keyword>
<feature type="binding site" evidence="3">
    <location>
        <begin position="230"/>
        <end position="237"/>
    </location>
    <ligand>
        <name>ATP</name>
        <dbReference type="ChEBI" id="CHEBI:30616"/>
    </ligand>
</feature>
<dbReference type="InterPro" id="IPR050206">
    <property type="entry name" value="FtsK/SpoIIIE/SftA"/>
</dbReference>
<dbReference type="RefSeq" id="WP_044359344.1">
    <property type="nucleotide sequence ID" value="NZ_JXWY01000023.1"/>
</dbReference>
<evidence type="ECO:0000313" key="8">
    <source>
        <dbReference type="Proteomes" id="UP000032366"/>
    </source>
</evidence>
<dbReference type="EMBL" id="UHDT01000001">
    <property type="protein sequence ID" value="SUM58292.1"/>
    <property type="molecule type" value="Genomic_DNA"/>
</dbReference>
<dbReference type="PANTHER" id="PTHR22683:SF47">
    <property type="entry name" value="FTSK DOMAIN-CONTAINING PROTEIN YDCQ"/>
    <property type="match status" value="1"/>
</dbReference>
<evidence type="ECO:0000256" key="1">
    <source>
        <dbReference type="ARBA" id="ARBA00022741"/>
    </source>
</evidence>
<keyword evidence="4" id="KW-0472">Membrane</keyword>
<keyword evidence="6" id="KW-0131">Cell cycle</keyword>
<evidence type="ECO:0000256" key="4">
    <source>
        <dbReference type="SAM" id="Phobius"/>
    </source>
</evidence>
<sequence length="464" mass="54432">MAINEIAFFKGVRIQPHHKYVDFVFASGFALLFLAYRIYKLYVGYPKNQVNTDIQQIYMYVKPHLLYLIIGTLLVFVVFKFVGQFLLRFKTKDLAEMIETRGWFSGTLLRKTTEYLNVEFKKTEYDYYPTLFYKRGKKSFVLHIKKDGSRFQDYYLELENIIEPMFNCELVRKQHIGRYLRYEFMPLKHKKRIVMDNNESHKHISADNKIPITEQITWDFVKAPHGLVTGITGGGKTYFLFYIIRELFRRKSEVRLLDPKVSDLSFMKNVIGNDKVADTKGQILKQLREANDEMESRYQMMMANEKYKIGSDFRNFDLSPYFVIFDEVTAFTSTLDKKELTEMNNYLVNIIMKGRQAGVFMFLTAQRPDADVIKGSIRDQLGLRVSLGNLSNDGYKMTFGQTDKAFQTIDDSDIGRGYISILGQYNDPILFDAPLMEQYDFAEDVRQILLQNDVENQDKKTLVF</sequence>
<protein>
    <submittedName>
        <fullName evidence="6">Cell division protein FtsK</fullName>
    </submittedName>
    <submittedName>
        <fullName evidence="7">Putative coupling protein</fullName>
    </submittedName>
</protein>
<dbReference type="AlphaFoldDB" id="A0A0D6XRJ2"/>